<keyword evidence="2" id="KW-0067">ATP-binding</keyword>
<dbReference type="Pfam" id="PF13191">
    <property type="entry name" value="AAA_16"/>
    <property type="match status" value="1"/>
</dbReference>
<evidence type="ECO:0000313" key="5">
    <source>
        <dbReference type="EMBL" id="TDN44661.1"/>
    </source>
</evidence>
<dbReference type="SUPFAM" id="SSF46894">
    <property type="entry name" value="C-terminal effector domain of the bipartite response regulators"/>
    <property type="match status" value="1"/>
</dbReference>
<dbReference type="PROSITE" id="PS50043">
    <property type="entry name" value="HTH_LUXR_2"/>
    <property type="match status" value="1"/>
</dbReference>
<proteinExistence type="predicted"/>
<dbReference type="GO" id="GO:0006355">
    <property type="term" value="P:regulation of DNA-templated transcription"/>
    <property type="evidence" value="ECO:0007669"/>
    <property type="project" value="InterPro"/>
</dbReference>
<dbReference type="Proteomes" id="UP000295764">
    <property type="component" value="Unassembled WGS sequence"/>
</dbReference>
<dbReference type="PANTHER" id="PTHR16305">
    <property type="entry name" value="TESTICULAR SOLUBLE ADENYLYL CYCLASE"/>
    <property type="match status" value="1"/>
</dbReference>
<dbReference type="GO" id="GO:0003677">
    <property type="term" value="F:DNA binding"/>
    <property type="evidence" value="ECO:0007669"/>
    <property type="project" value="InterPro"/>
</dbReference>
<dbReference type="RefSeq" id="WP_133519361.1">
    <property type="nucleotide sequence ID" value="NZ_SNVW01000004.1"/>
</dbReference>
<evidence type="ECO:0000259" key="4">
    <source>
        <dbReference type="PROSITE" id="PS50043"/>
    </source>
</evidence>
<dbReference type="PROSITE" id="PS00622">
    <property type="entry name" value="HTH_LUXR_1"/>
    <property type="match status" value="1"/>
</dbReference>
<dbReference type="Pfam" id="PF00196">
    <property type="entry name" value="GerE"/>
    <property type="match status" value="1"/>
</dbReference>
<comment type="caution">
    <text evidence="5">The sequence shown here is derived from an EMBL/GenBank/DDBJ whole genome shotgun (WGS) entry which is preliminary data.</text>
</comment>
<dbReference type="AlphaFoldDB" id="A0A4R6DIT6"/>
<dbReference type="PANTHER" id="PTHR16305:SF28">
    <property type="entry name" value="GUANYLATE CYCLASE DOMAIN-CONTAINING PROTEIN"/>
    <property type="match status" value="1"/>
</dbReference>
<accession>A0A4R6DIT6</accession>
<dbReference type="CDD" id="cd06170">
    <property type="entry name" value="LuxR_C_like"/>
    <property type="match status" value="1"/>
</dbReference>
<dbReference type="GO" id="GO:0005524">
    <property type="term" value="F:ATP binding"/>
    <property type="evidence" value="ECO:0007669"/>
    <property type="project" value="UniProtKB-KW"/>
</dbReference>
<dbReference type="OrthoDB" id="3691954at2"/>
<dbReference type="GO" id="GO:0005737">
    <property type="term" value="C:cytoplasm"/>
    <property type="evidence" value="ECO:0007669"/>
    <property type="project" value="TreeGrafter"/>
</dbReference>
<evidence type="ECO:0000256" key="1">
    <source>
        <dbReference type="ARBA" id="ARBA00022741"/>
    </source>
</evidence>
<sequence>MDTVLTNEEHAVREGPFAPPALPGRHPEPPLRGRAAEQAGIAAGILGLAAGAGDVIVVRGPSGIGKSRLLQEAIAGATAAGARLAVARTDRDANLIPLAPVLDAFGTGPRPIFDTRRSGAVAGDPESRYWLLQQLQEDLERAASATGVVVVLDDLQWCDTSSLAVLRSLTARLSDVPVLWVVAVRSEDQDPSVAATVEELATRGRVIDLQPLTDEATAVVIGDLLDAVPDRSVLDAARRADNVPLLIVELVRGLVDEHLVDLHDGVATLPSPALPAAFGASVRETLRRLSSSARQVVQVGSTLGRTFDVQALAAVLGEPVHRLLPDLQEALAAGVLVDEGRVLSFRHDVIREVAESMIPAAARDALVRQGVTALLRQGVQPLTVASRVAAVARPGDVEAADLLRSAALELAETDADQASTLALRAAEVARGTPVLPGLVADVLPLLWQSGRVQEARALTTCVDGHLDVDDDARLRLAIARLQTDGSTSDALRSVQSGLDLPGLPAAARTRFLALRALNLAHAGDHEALRTTLTEAREAARIGPDPRAIATLEASESVLAFNEARFGDATRLITSAMRRIAGSAEAAATAWLPEGLWVAFLVNGMGDTERAGRIAEANALETRNNHLARASASWMMLRTRVLFDQGELEEAKTVAEAVLDIAQDLELGGFADLTAGSVLFRIALVQSDRPAVQRYRHFAEDLRANPALHRAGAWLLALEAQTLDAVDDAVTLTEEAWETLGDPVASMSSPADFADDVHLLRLSLRAGRGDRVGRIESVARARAEANPENDIAAGIALHVHGLAHGSVESLRAAVLRLRRVRRPLVLASALEDLGGLAAAADPTAAVDAWQEAVTLFGDAVATRDVERVRRRLRDVGVTTRPVVADQAQGGLTSREQQVVERVAAGLTTQQIASDLFISSHTVISHVRHVYSKWGVSSRRELAARFHAQRSP</sequence>
<evidence type="ECO:0000313" key="6">
    <source>
        <dbReference type="Proteomes" id="UP000295764"/>
    </source>
</evidence>
<dbReference type="EMBL" id="SNVW01000004">
    <property type="protein sequence ID" value="TDN44661.1"/>
    <property type="molecule type" value="Genomic_DNA"/>
</dbReference>
<dbReference type="InterPro" id="IPR016032">
    <property type="entry name" value="Sig_transdc_resp-reg_C-effctor"/>
</dbReference>
<dbReference type="GO" id="GO:0004016">
    <property type="term" value="F:adenylate cyclase activity"/>
    <property type="evidence" value="ECO:0007669"/>
    <property type="project" value="TreeGrafter"/>
</dbReference>
<protein>
    <submittedName>
        <fullName evidence="5">Regulatory LuxR family protein</fullName>
    </submittedName>
</protein>
<dbReference type="SUPFAM" id="SSF52540">
    <property type="entry name" value="P-loop containing nucleoside triphosphate hydrolases"/>
    <property type="match status" value="1"/>
</dbReference>
<feature type="domain" description="HTH luxR-type" evidence="4">
    <location>
        <begin position="883"/>
        <end position="948"/>
    </location>
</feature>
<evidence type="ECO:0000256" key="3">
    <source>
        <dbReference type="SAM" id="MobiDB-lite"/>
    </source>
</evidence>
<gene>
    <name evidence="5" type="ORF">EDF64_10463</name>
</gene>
<dbReference type="InterPro" id="IPR000792">
    <property type="entry name" value="Tscrpt_reg_LuxR_C"/>
</dbReference>
<dbReference type="Gene3D" id="1.10.10.10">
    <property type="entry name" value="Winged helix-like DNA-binding domain superfamily/Winged helix DNA-binding domain"/>
    <property type="match status" value="1"/>
</dbReference>
<evidence type="ECO:0000256" key="2">
    <source>
        <dbReference type="ARBA" id="ARBA00022840"/>
    </source>
</evidence>
<name>A0A4R6DIT6_9MICO</name>
<dbReference type="PRINTS" id="PR00038">
    <property type="entry name" value="HTHLUXR"/>
</dbReference>
<organism evidence="5 6">
    <name type="scientific">Curtobacterium flaccumfaciens</name>
    <dbReference type="NCBI Taxonomy" id="2035"/>
    <lineage>
        <taxon>Bacteria</taxon>
        <taxon>Bacillati</taxon>
        <taxon>Actinomycetota</taxon>
        <taxon>Actinomycetes</taxon>
        <taxon>Micrococcales</taxon>
        <taxon>Microbacteriaceae</taxon>
        <taxon>Curtobacterium</taxon>
    </lineage>
</organism>
<keyword evidence="1" id="KW-0547">Nucleotide-binding</keyword>
<dbReference type="InterPro" id="IPR041664">
    <property type="entry name" value="AAA_16"/>
</dbReference>
<dbReference type="SMART" id="SM00421">
    <property type="entry name" value="HTH_LUXR"/>
    <property type="match status" value="1"/>
</dbReference>
<dbReference type="InterPro" id="IPR036388">
    <property type="entry name" value="WH-like_DNA-bd_sf"/>
</dbReference>
<feature type="region of interest" description="Disordered" evidence="3">
    <location>
        <begin position="1"/>
        <end position="32"/>
    </location>
</feature>
<dbReference type="InterPro" id="IPR027417">
    <property type="entry name" value="P-loop_NTPase"/>
</dbReference>
<reference evidence="5 6" key="1">
    <citation type="submission" date="2019-03" db="EMBL/GenBank/DDBJ databases">
        <title>Genomic analyses of the natural microbiome of Caenorhabditis elegans.</title>
        <authorList>
            <person name="Samuel B."/>
        </authorList>
    </citation>
    <scope>NUCLEOTIDE SEQUENCE [LARGE SCALE GENOMIC DNA]</scope>
    <source>
        <strain evidence="5 6">JUb65</strain>
    </source>
</reference>